<organism evidence="2 3">
    <name type="scientific">Melipona bicolor</name>
    <dbReference type="NCBI Taxonomy" id="60889"/>
    <lineage>
        <taxon>Eukaryota</taxon>
        <taxon>Metazoa</taxon>
        <taxon>Ecdysozoa</taxon>
        <taxon>Arthropoda</taxon>
        <taxon>Hexapoda</taxon>
        <taxon>Insecta</taxon>
        <taxon>Pterygota</taxon>
        <taxon>Neoptera</taxon>
        <taxon>Endopterygota</taxon>
        <taxon>Hymenoptera</taxon>
        <taxon>Apocrita</taxon>
        <taxon>Aculeata</taxon>
        <taxon>Apoidea</taxon>
        <taxon>Anthophila</taxon>
        <taxon>Apidae</taxon>
        <taxon>Melipona</taxon>
    </lineage>
</organism>
<sequence>MTARERQPPPYNFQRASFRLILLRGLVNRDKLAALLRATRPRQVARGCYDYRGSFLGGGVPPNESSGTAETKISSGPGPLFHSVPRTPEPALLHATI</sequence>
<evidence type="ECO:0000313" key="2">
    <source>
        <dbReference type="EMBL" id="KAK1131766.1"/>
    </source>
</evidence>
<comment type="caution">
    <text evidence="2">The sequence shown here is derived from an EMBL/GenBank/DDBJ whole genome shotgun (WGS) entry which is preliminary data.</text>
</comment>
<feature type="compositionally biased region" description="Polar residues" evidence="1">
    <location>
        <begin position="63"/>
        <end position="74"/>
    </location>
</feature>
<reference evidence="2" key="1">
    <citation type="submission" date="2021-10" db="EMBL/GenBank/DDBJ databases">
        <title>Melipona bicolor Genome sequencing and assembly.</title>
        <authorList>
            <person name="Araujo N.S."/>
            <person name="Arias M.C."/>
        </authorList>
    </citation>
    <scope>NUCLEOTIDE SEQUENCE</scope>
    <source>
        <strain evidence="2">USP_2M_L1-L4_2017</strain>
        <tissue evidence="2">Whole body</tissue>
    </source>
</reference>
<accession>A0AA40G690</accession>
<gene>
    <name evidence="2" type="ORF">K0M31_015926</name>
</gene>
<feature type="region of interest" description="Disordered" evidence="1">
    <location>
        <begin position="59"/>
        <end position="87"/>
    </location>
</feature>
<dbReference type="Proteomes" id="UP001177670">
    <property type="component" value="Unassembled WGS sequence"/>
</dbReference>
<evidence type="ECO:0000256" key="1">
    <source>
        <dbReference type="SAM" id="MobiDB-lite"/>
    </source>
</evidence>
<dbReference type="AlphaFoldDB" id="A0AA40G690"/>
<protein>
    <submittedName>
        <fullName evidence="2">Uncharacterized protein</fullName>
    </submittedName>
</protein>
<keyword evidence="3" id="KW-1185">Reference proteome</keyword>
<dbReference type="EMBL" id="JAHYIQ010000005">
    <property type="protein sequence ID" value="KAK1131766.1"/>
    <property type="molecule type" value="Genomic_DNA"/>
</dbReference>
<evidence type="ECO:0000313" key="3">
    <source>
        <dbReference type="Proteomes" id="UP001177670"/>
    </source>
</evidence>
<proteinExistence type="predicted"/>
<name>A0AA40G690_9HYME</name>